<keyword evidence="2" id="KW-1185">Reference proteome</keyword>
<protein>
    <submittedName>
        <fullName evidence="1">Uncharacterized protein</fullName>
    </submittedName>
</protein>
<name>A0A067SFD1_GALM3</name>
<dbReference type="EMBL" id="KL142401">
    <property type="protein sequence ID" value="KDR69616.1"/>
    <property type="molecule type" value="Genomic_DNA"/>
</dbReference>
<dbReference type="HOGENOM" id="CLU_2776110_0_0_1"/>
<organism evidence="1 2">
    <name type="scientific">Galerina marginata (strain CBS 339.88)</name>
    <dbReference type="NCBI Taxonomy" id="685588"/>
    <lineage>
        <taxon>Eukaryota</taxon>
        <taxon>Fungi</taxon>
        <taxon>Dikarya</taxon>
        <taxon>Basidiomycota</taxon>
        <taxon>Agaricomycotina</taxon>
        <taxon>Agaricomycetes</taxon>
        <taxon>Agaricomycetidae</taxon>
        <taxon>Agaricales</taxon>
        <taxon>Agaricineae</taxon>
        <taxon>Strophariaceae</taxon>
        <taxon>Galerina</taxon>
    </lineage>
</organism>
<accession>A0A067SFD1</accession>
<proteinExistence type="predicted"/>
<evidence type="ECO:0000313" key="2">
    <source>
        <dbReference type="Proteomes" id="UP000027222"/>
    </source>
</evidence>
<sequence length="69" mass="7810">MPARAHVRVDFYARAPAGSGQDEDRTDTMNLTHRLSLRLDLDRQPQDCVFSLSQTLPPPDVRGPLLAWH</sequence>
<dbReference type="AlphaFoldDB" id="A0A067SFD1"/>
<reference evidence="2" key="1">
    <citation type="journal article" date="2014" name="Proc. Natl. Acad. Sci. U.S.A.">
        <title>Extensive sampling of basidiomycete genomes demonstrates inadequacy of the white-rot/brown-rot paradigm for wood decay fungi.</title>
        <authorList>
            <person name="Riley R."/>
            <person name="Salamov A.A."/>
            <person name="Brown D.W."/>
            <person name="Nagy L.G."/>
            <person name="Floudas D."/>
            <person name="Held B.W."/>
            <person name="Levasseur A."/>
            <person name="Lombard V."/>
            <person name="Morin E."/>
            <person name="Otillar R."/>
            <person name="Lindquist E.A."/>
            <person name="Sun H."/>
            <person name="LaButti K.M."/>
            <person name="Schmutz J."/>
            <person name="Jabbour D."/>
            <person name="Luo H."/>
            <person name="Baker S.E."/>
            <person name="Pisabarro A.G."/>
            <person name="Walton J.D."/>
            <person name="Blanchette R.A."/>
            <person name="Henrissat B."/>
            <person name="Martin F."/>
            <person name="Cullen D."/>
            <person name="Hibbett D.S."/>
            <person name="Grigoriev I.V."/>
        </authorList>
    </citation>
    <scope>NUCLEOTIDE SEQUENCE [LARGE SCALE GENOMIC DNA]</scope>
    <source>
        <strain evidence="2">CBS 339.88</strain>
    </source>
</reference>
<gene>
    <name evidence="1" type="ORF">GALMADRAFT_917157</name>
</gene>
<evidence type="ECO:0000313" key="1">
    <source>
        <dbReference type="EMBL" id="KDR69616.1"/>
    </source>
</evidence>
<dbReference type="Proteomes" id="UP000027222">
    <property type="component" value="Unassembled WGS sequence"/>
</dbReference>